<dbReference type="EMBL" id="VSSQ01055479">
    <property type="protein sequence ID" value="MPN09375.1"/>
    <property type="molecule type" value="Genomic_DNA"/>
</dbReference>
<gene>
    <name evidence="1" type="ORF">SDC9_156664</name>
</gene>
<reference evidence="1" key="1">
    <citation type="submission" date="2019-08" db="EMBL/GenBank/DDBJ databases">
        <authorList>
            <person name="Kucharzyk K."/>
            <person name="Murdoch R.W."/>
            <person name="Higgins S."/>
            <person name="Loffler F."/>
        </authorList>
    </citation>
    <scope>NUCLEOTIDE SEQUENCE</scope>
</reference>
<name>A0A645F4V5_9ZZZZ</name>
<evidence type="ECO:0000313" key="1">
    <source>
        <dbReference type="EMBL" id="MPN09375.1"/>
    </source>
</evidence>
<proteinExistence type="predicted"/>
<organism evidence="1">
    <name type="scientific">bioreactor metagenome</name>
    <dbReference type="NCBI Taxonomy" id="1076179"/>
    <lineage>
        <taxon>unclassified sequences</taxon>
        <taxon>metagenomes</taxon>
        <taxon>ecological metagenomes</taxon>
    </lineage>
</organism>
<dbReference type="AlphaFoldDB" id="A0A645F4V5"/>
<sequence length="160" mass="18772">MRCQFHERRCIAPIHVDGQHDFQVDLLHIGILLYRVHLVRYWFNGVVRRQAPGCFAKPGLEKTESHDSKNVAFSVKLFIRIRNVRRNFTYFFKCPFLPGIEVSDRIIAGTSDHQADFPLFIQIIDVSNQELIQYWIIILKEVFLNYRSAAHIINRKVSCA</sequence>
<accession>A0A645F4V5</accession>
<protein>
    <submittedName>
        <fullName evidence="1">Uncharacterized protein</fullName>
    </submittedName>
</protein>
<comment type="caution">
    <text evidence="1">The sequence shown here is derived from an EMBL/GenBank/DDBJ whole genome shotgun (WGS) entry which is preliminary data.</text>
</comment>